<evidence type="ECO:0000256" key="2">
    <source>
        <dbReference type="ARBA" id="ARBA00022598"/>
    </source>
</evidence>
<evidence type="ECO:0000256" key="4">
    <source>
        <dbReference type="ARBA" id="ARBA00022840"/>
    </source>
</evidence>
<evidence type="ECO:0000313" key="11">
    <source>
        <dbReference type="Proteomes" id="UP000325295"/>
    </source>
</evidence>
<dbReference type="Pfam" id="PF01425">
    <property type="entry name" value="Amidase"/>
    <property type="match status" value="1"/>
</dbReference>
<dbReference type="PANTHER" id="PTHR11895">
    <property type="entry name" value="TRANSAMIDASE"/>
    <property type="match status" value="1"/>
</dbReference>
<dbReference type="InterPro" id="IPR023631">
    <property type="entry name" value="Amidase_dom"/>
</dbReference>
<dbReference type="InterPro" id="IPR036928">
    <property type="entry name" value="AS_sf"/>
</dbReference>
<keyword evidence="5 8" id="KW-0648">Protein biosynthesis</keyword>
<evidence type="ECO:0000256" key="3">
    <source>
        <dbReference type="ARBA" id="ARBA00022741"/>
    </source>
</evidence>
<dbReference type="HAMAP" id="MF_00120">
    <property type="entry name" value="GatA"/>
    <property type="match status" value="1"/>
</dbReference>
<keyword evidence="4 8" id="KW-0067">ATP-binding</keyword>
<dbReference type="Gene3D" id="3.90.1300.10">
    <property type="entry name" value="Amidase signature (AS) domain"/>
    <property type="match status" value="1"/>
</dbReference>
<dbReference type="GO" id="GO:0050567">
    <property type="term" value="F:glutaminyl-tRNA synthase (glutamine-hydrolyzing) activity"/>
    <property type="evidence" value="ECO:0007669"/>
    <property type="project" value="UniProtKB-UniRule"/>
</dbReference>
<protein>
    <recommendedName>
        <fullName evidence="8">Glutamyl-tRNA(Gln) amidotransferase subunit A</fullName>
        <shortName evidence="8">Glu-ADT subunit A</shortName>
        <ecNumber evidence="8">6.3.5.7</ecNumber>
    </recommendedName>
</protein>
<dbReference type="PANTHER" id="PTHR11895:SF151">
    <property type="entry name" value="GLUTAMYL-TRNA(GLN) AMIDOTRANSFERASE SUBUNIT A"/>
    <property type="match status" value="1"/>
</dbReference>
<keyword evidence="11" id="KW-1185">Reference proteome</keyword>
<dbReference type="GO" id="GO:0006412">
    <property type="term" value="P:translation"/>
    <property type="evidence" value="ECO:0007669"/>
    <property type="project" value="UniProtKB-UniRule"/>
</dbReference>
<dbReference type="KEGG" id="lnn:F0161_03840"/>
<comment type="similarity">
    <text evidence="1 8">Belongs to the amidase family. GatA subfamily.</text>
</comment>
<comment type="subunit">
    <text evidence="8">Heterotrimer of A, B and C subunits.</text>
</comment>
<organism evidence="10 11">
    <name type="scientific">Paucilactobacillus nenjiangensis</name>
    <dbReference type="NCBI Taxonomy" id="1296540"/>
    <lineage>
        <taxon>Bacteria</taxon>
        <taxon>Bacillati</taxon>
        <taxon>Bacillota</taxon>
        <taxon>Bacilli</taxon>
        <taxon>Lactobacillales</taxon>
        <taxon>Lactobacillaceae</taxon>
        <taxon>Paucilactobacillus</taxon>
    </lineage>
</organism>
<dbReference type="EMBL" id="CP043939">
    <property type="protein sequence ID" value="QER67089.1"/>
    <property type="molecule type" value="Genomic_DNA"/>
</dbReference>
<dbReference type="GO" id="GO:0005524">
    <property type="term" value="F:ATP binding"/>
    <property type="evidence" value="ECO:0007669"/>
    <property type="project" value="UniProtKB-KW"/>
</dbReference>
<dbReference type="SUPFAM" id="SSF75304">
    <property type="entry name" value="Amidase signature (AS) enzymes"/>
    <property type="match status" value="1"/>
</dbReference>
<dbReference type="InterPro" id="IPR004412">
    <property type="entry name" value="GatA"/>
</dbReference>
<dbReference type="NCBIfam" id="TIGR00132">
    <property type="entry name" value="gatA"/>
    <property type="match status" value="1"/>
</dbReference>
<feature type="active site" description="Acyl-ester intermediate" evidence="8">
    <location>
        <position position="176"/>
    </location>
</feature>
<dbReference type="Proteomes" id="UP000325295">
    <property type="component" value="Chromosome"/>
</dbReference>
<dbReference type="GO" id="GO:0016740">
    <property type="term" value="F:transferase activity"/>
    <property type="evidence" value="ECO:0007669"/>
    <property type="project" value="UniProtKB-KW"/>
</dbReference>
<feature type="domain" description="Amidase" evidence="9">
    <location>
        <begin position="24"/>
        <end position="464"/>
    </location>
</feature>
<evidence type="ECO:0000256" key="5">
    <source>
        <dbReference type="ARBA" id="ARBA00022917"/>
    </source>
</evidence>
<dbReference type="InterPro" id="IPR020556">
    <property type="entry name" value="Amidase_CS"/>
</dbReference>
<name>A0A5P1X339_9LACO</name>
<proteinExistence type="inferred from homology"/>
<dbReference type="InterPro" id="IPR000120">
    <property type="entry name" value="Amidase"/>
</dbReference>
<keyword evidence="3 8" id="KW-0547">Nucleotide-binding</keyword>
<keyword evidence="2 8" id="KW-0436">Ligase</keyword>
<evidence type="ECO:0000256" key="6">
    <source>
        <dbReference type="ARBA" id="ARBA00025295"/>
    </source>
</evidence>
<evidence type="ECO:0000256" key="7">
    <source>
        <dbReference type="ARBA" id="ARBA00047407"/>
    </source>
</evidence>
<keyword evidence="10" id="KW-0808">Transferase</keyword>
<dbReference type="EC" id="6.3.5.7" evidence="8"/>
<evidence type="ECO:0000259" key="9">
    <source>
        <dbReference type="Pfam" id="PF01425"/>
    </source>
</evidence>
<gene>
    <name evidence="8 10" type="primary">gatA</name>
    <name evidence="10" type="ORF">F0161_03840</name>
</gene>
<comment type="catalytic activity">
    <reaction evidence="7 8">
        <text>L-glutamyl-tRNA(Gln) + L-glutamine + ATP + H2O = L-glutaminyl-tRNA(Gln) + L-glutamate + ADP + phosphate + H(+)</text>
        <dbReference type="Rhea" id="RHEA:17521"/>
        <dbReference type="Rhea" id="RHEA-COMP:9681"/>
        <dbReference type="Rhea" id="RHEA-COMP:9684"/>
        <dbReference type="ChEBI" id="CHEBI:15377"/>
        <dbReference type="ChEBI" id="CHEBI:15378"/>
        <dbReference type="ChEBI" id="CHEBI:29985"/>
        <dbReference type="ChEBI" id="CHEBI:30616"/>
        <dbReference type="ChEBI" id="CHEBI:43474"/>
        <dbReference type="ChEBI" id="CHEBI:58359"/>
        <dbReference type="ChEBI" id="CHEBI:78520"/>
        <dbReference type="ChEBI" id="CHEBI:78521"/>
        <dbReference type="ChEBI" id="CHEBI:456216"/>
        <dbReference type="EC" id="6.3.5.7"/>
    </reaction>
</comment>
<comment type="function">
    <text evidence="6 8">Allows the formation of correctly charged Gln-tRNA(Gln) through the transamidation of misacylated Glu-tRNA(Gln) in organisms which lack glutaminyl-tRNA synthetase. The reaction takes place in the presence of glutamine and ATP through an activated gamma-phospho-Glu-tRNA(Gln).</text>
</comment>
<dbReference type="OrthoDB" id="9811471at2"/>
<evidence type="ECO:0000256" key="1">
    <source>
        <dbReference type="ARBA" id="ARBA00008069"/>
    </source>
</evidence>
<sequence length="489" mass="52684">MNFYETDLTQLHDDLVNKKISATELTKATYDNIKAKDDQIEAFLTLNEENALAEAAALDEKGIAADQLVAGIPLGVKDNIVTKDIRTTAASKILDNFKPIYDATVIEKLKAQNFINAGKLNLDEFAMGGSTENSAYQVTHNAWDLTRVPGGSSGGSAASVAAGEVLAALGTDTGGSIRLPASYNGVVGMKPTYGRVSRWGIIAFGSSLDQVGWLTTSVKDNALLTSLISGHDDHDLTSSTRDVPDFGAQLNDDTNVNGLRIAVPKEYLGEGVDEKVKEVIKAALKHYESLGAIVDEVSLPHTQYGVAAYYIISSSEASSNLQRFDGIRYGVRATDVQDLEDVYVKSRSEGFGDEVKRRIMLGTFSLSAGFYDAYFNKASQIRALIRQDFENVFKDHDVVMGPAGPTVAYKIGSNIADPKTMYMNDVLTVPVNMAGLPGMSIPAGLADGMPVGLQIIGKPFDEETMYKAAYTFEQSTDFHKAQPNIGGQN</sequence>
<dbReference type="AlphaFoldDB" id="A0A5P1X339"/>
<evidence type="ECO:0000313" key="10">
    <source>
        <dbReference type="EMBL" id="QER67089.1"/>
    </source>
</evidence>
<feature type="active site" description="Charge relay system" evidence="8">
    <location>
        <position position="77"/>
    </location>
</feature>
<dbReference type="GO" id="GO:0030956">
    <property type="term" value="C:glutamyl-tRNA(Gln) amidotransferase complex"/>
    <property type="evidence" value="ECO:0007669"/>
    <property type="project" value="InterPro"/>
</dbReference>
<feature type="active site" description="Charge relay system" evidence="8">
    <location>
        <position position="152"/>
    </location>
</feature>
<dbReference type="RefSeq" id="WP_150203763.1">
    <property type="nucleotide sequence ID" value="NZ_CAXYVY010000015.1"/>
</dbReference>
<dbReference type="PROSITE" id="PS00571">
    <property type="entry name" value="AMIDASES"/>
    <property type="match status" value="1"/>
</dbReference>
<accession>A0A5P1X339</accession>
<evidence type="ECO:0000256" key="8">
    <source>
        <dbReference type="HAMAP-Rule" id="MF_00120"/>
    </source>
</evidence>
<reference evidence="10 11" key="1">
    <citation type="submission" date="2019-09" db="EMBL/GenBank/DDBJ databases">
        <title>Complete Genome Sequence of Lactobacillus nenjiangensis SH-Y15, isolated from sauerkraut.</title>
        <authorList>
            <person name="Yang H."/>
        </authorList>
    </citation>
    <scope>NUCLEOTIDE SEQUENCE [LARGE SCALE GENOMIC DNA]</scope>
    <source>
        <strain evidence="10 11">SH-Y15</strain>
    </source>
</reference>